<dbReference type="Gene3D" id="2.130.10.10">
    <property type="entry name" value="YVTN repeat-like/Quinoprotein amine dehydrogenase"/>
    <property type="match status" value="5"/>
</dbReference>
<feature type="domain" description="Novel STAND NTPase 1" evidence="4">
    <location>
        <begin position="545"/>
        <end position="867"/>
    </location>
</feature>
<feature type="repeat" description="WD" evidence="3">
    <location>
        <begin position="1192"/>
        <end position="1223"/>
    </location>
</feature>
<dbReference type="InterPro" id="IPR050349">
    <property type="entry name" value="WD_LIS1/nudF_dynein_reg"/>
</dbReference>
<evidence type="ECO:0000256" key="3">
    <source>
        <dbReference type="PROSITE-ProRule" id="PRU00221"/>
    </source>
</evidence>
<dbReference type="InterPro" id="IPR011047">
    <property type="entry name" value="Quinoprotein_ADH-like_sf"/>
</dbReference>
<feature type="repeat" description="WD" evidence="3">
    <location>
        <begin position="1326"/>
        <end position="1367"/>
    </location>
</feature>
<dbReference type="InterPro" id="IPR011990">
    <property type="entry name" value="TPR-like_helical_dom_sf"/>
</dbReference>
<name>A0A1Z4LWU0_9CYAN</name>
<keyword evidence="2" id="KW-0677">Repeat</keyword>
<feature type="repeat" description="WD" evidence="3">
    <location>
        <begin position="1275"/>
        <end position="1307"/>
    </location>
</feature>
<dbReference type="InterPro" id="IPR027417">
    <property type="entry name" value="P-loop_NTPase"/>
</dbReference>
<dbReference type="SUPFAM" id="SSF82171">
    <property type="entry name" value="DPP6 N-terminal domain-like"/>
    <property type="match status" value="1"/>
</dbReference>
<evidence type="ECO:0000256" key="2">
    <source>
        <dbReference type="ARBA" id="ARBA00022737"/>
    </source>
</evidence>
<feature type="repeat" description="WD" evidence="3">
    <location>
        <begin position="1233"/>
        <end position="1274"/>
    </location>
</feature>
<feature type="repeat" description="WD" evidence="3">
    <location>
        <begin position="1145"/>
        <end position="1176"/>
    </location>
</feature>
<feature type="repeat" description="WD" evidence="3">
    <location>
        <begin position="1580"/>
        <end position="1610"/>
    </location>
</feature>
<dbReference type="PRINTS" id="PR00320">
    <property type="entry name" value="GPROTEINBRPT"/>
</dbReference>
<dbReference type="InterPro" id="IPR015943">
    <property type="entry name" value="WD40/YVTN_repeat-like_dom_sf"/>
</dbReference>
<dbReference type="Pfam" id="PF00400">
    <property type="entry name" value="WD40"/>
    <property type="match status" value="14"/>
</dbReference>
<feature type="repeat" description="WD" evidence="3">
    <location>
        <begin position="1103"/>
        <end position="1134"/>
    </location>
</feature>
<dbReference type="PANTHER" id="PTHR44129">
    <property type="entry name" value="WD REPEAT-CONTAINING PROTEIN POP1"/>
    <property type="match status" value="1"/>
</dbReference>
<dbReference type="PROSITE" id="PS00678">
    <property type="entry name" value="WD_REPEATS_1"/>
    <property type="match status" value="1"/>
</dbReference>
<dbReference type="Gene3D" id="1.25.40.10">
    <property type="entry name" value="Tetratricopeptide repeat domain"/>
    <property type="match status" value="1"/>
</dbReference>
<keyword evidence="6" id="KW-1185">Reference proteome</keyword>
<feature type="repeat" description="WD" evidence="3">
    <location>
        <begin position="1368"/>
        <end position="1402"/>
    </location>
</feature>
<sequence length="1731" mass="194940">MSENTSLTDIVISNQHSLKRLIRAIALSKGQFSLILVRCNYKELSKQVLDNIRLQTKDVNLREVFLSPSTTALHSTIVSELFLDIPAVKTDCSPTAVMVFGLESVTNLEDLLSGINQARDIYADTFAFPIVLWLKDEVGTSLSRFAPDFKSWAATTIKFEMAASDLVNLIQQQTQSLFDKVIEAGAQKFLPNAALLLDPKSQQRREIESARNDLQRIYEIKLESELEASLEFVLGRDNYVNDNIDEALLHYQRSLELWEEEIKSNSNSLSPLIENREETEKTENSSPPLVVGFLIRKAMVMFHLGLCYRRLADLQPAANISFWQNALNWFKQCLDILEITKRKDLLAKFVFPACEMLQRLEQWDNLFELATYSLELHQASGNKTLVAQDYGFLCVVAAEKSDWVKAHELANTALSVAEEVPEVSRQQESWYLLLLGRTLRNLGEWDEAVNTLEWAKVVCEAQYEASLYLEIVEELRSLYFNERHDYLEAFKLKREKIQIEHQYGFRAFIGASQLQPQRYRINPVLQPQKISSTHDQVAQEIAASGRQQDVHQLLEKMTRADCKLTVVHGPSGVGKSSIIKAGLVPALKQNSIGERIALPVVLSVYTDWITVLGRSLNQVIAHTSISLAIDITVEVILEKLRLLADSNYTVILIFDQLEEFFFVKQDTVQRVEFYKFFNKCLNIPFVKVILSLREDYLHYLLEFERLSYLERQDSYNLGVINKNILDKNIRYYLGKFTCQDANSIIHSLTERSHYQLSDELIHKLVEDLAGETHQVHPIELQIVGAQLEAQNITTLGEYQRSGGSEKLVQHWLEKVIFDCGQENEQLSWKLLFELTDEKGTRPLKTKAELVTAIFREEDNYDEIEENQADNILINFNQINPKNLDTTFSHILKQPKEQFTVDSHEETEEGFMHSYNISTVELILEILVGSGLVLRVLQESGERYQLVHDYLVKPIRIRNDYGIIAELEKIRFEKTKAEVAQKISQEKLNSILQKRLREARLAGFALAVMSATIGGLWWQADLQKRAAINHGLRAERSENNLKIGAITAASEALFASNKEFDALIESLRAWRKLKNGHGIQADTRMRVVTALQQAVYGVTEVNRLEGHKDVVWDVNFSPDGKFLASGSRDKSIKIWRTDGSLLQTLKAAHDESITSLNFSPDGSLIASASQDKTVRIWRKNLATGKFGLQPVTTLQHQDWVSTVSFSPDGKLLATGSNDNIVQIWRNDGKLLKVLRGHQGLINWVTFSPDGRFIASASEDSTVKIWSSDSGSLLTTLGGHEQEITVVSFSPDGKTLASADSNGIVKLWQGVEQEESENTLTYRAYKNLEQHKGVIWSLNFDSKGEKLASAGDDNTINLTDVKSGKLIKTFKGHSDAVVSVSFSPDDKLLASGSYDKSVKLWSLKPPKLPVLTGHKDRVLSVTWSPDGKTLASSSRDKTVKLWQREQINTGFDTRLYKTLSGHSDRVTSVSFHPKGQILASASYDKTIKLWQQNGQLLKTLQGHNDKVTSISFSPDGQLLASASNDKTVKLWNQQGKLLKTLNGHQARVNSVSFSPDGQILASGSDDKTVKLWKRDGVLLQTFLPHSGWVLGVSFSPRDNLLASASWDNTLRLSHWNGNVFKTVLKGYGDSVSSVSFSPEGKILAAGYWDSTAKLLNTEGKLIKTLSEHQAPVLDVSFSPDGQTLASASDDNNIILWNLNLKNLLAQGCYWVGDYLRYNSNVEGSDRKLCQGIS</sequence>
<dbReference type="SUPFAM" id="SSF48452">
    <property type="entry name" value="TPR-like"/>
    <property type="match status" value="1"/>
</dbReference>
<dbReference type="InterPro" id="IPR049052">
    <property type="entry name" value="nSTAND1"/>
</dbReference>
<dbReference type="Gene3D" id="3.40.50.300">
    <property type="entry name" value="P-loop containing nucleotide triphosphate hydrolases"/>
    <property type="match status" value="1"/>
</dbReference>
<gene>
    <name evidence="5" type="ORF">NIES267_52170</name>
</gene>
<dbReference type="InterPro" id="IPR001680">
    <property type="entry name" value="WD40_rpt"/>
</dbReference>
<dbReference type="CDD" id="cd00200">
    <property type="entry name" value="WD40"/>
    <property type="match status" value="2"/>
</dbReference>
<dbReference type="SUPFAM" id="SSF50998">
    <property type="entry name" value="Quinoprotein alcohol dehydrogenase-like"/>
    <property type="match status" value="1"/>
</dbReference>
<feature type="repeat" description="WD" evidence="3">
    <location>
        <begin position="1409"/>
        <end position="1441"/>
    </location>
</feature>
<dbReference type="SUPFAM" id="SSF50960">
    <property type="entry name" value="TolB, C-terminal domain"/>
    <property type="match status" value="1"/>
</dbReference>
<protein>
    <submittedName>
        <fullName evidence="5">WD-40 repeat-containing protein</fullName>
    </submittedName>
</protein>
<feature type="repeat" description="WD" evidence="3">
    <location>
        <begin position="1498"/>
        <end position="1530"/>
    </location>
</feature>
<feature type="repeat" description="WD" evidence="3">
    <location>
        <begin position="1622"/>
        <end position="1656"/>
    </location>
</feature>
<feature type="repeat" description="WD" evidence="3">
    <location>
        <begin position="1663"/>
        <end position="1704"/>
    </location>
</feature>
<keyword evidence="1 3" id="KW-0853">WD repeat</keyword>
<feature type="repeat" description="WD" evidence="3">
    <location>
        <begin position="1539"/>
        <end position="1571"/>
    </location>
</feature>
<dbReference type="OrthoDB" id="433942at2"/>
<evidence type="ECO:0000259" key="4">
    <source>
        <dbReference type="Pfam" id="PF20703"/>
    </source>
</evidence>
<dbReference type="EMBL" id="AP018227">
    <property type="protein sequence ID" value="BAY85716.1"/>
    <property type="molecule type" value="Genomic_DNA"/>
</dbReference>
<organism evidence="5 6">
    <name type="scientific">Calothrix parasitica NIES-267</name>
    <dbReference type="NCBI Taxonomy" id="1973488"/>
    <lineage>
        <taxon>Bacteria</taxon>
        <taxon>Bacillati</taxon>
        <taxon>Cyanobacteriota</taxon>
        <taxon>Cyanophyceae</taxon>
        <taxon>Nostocales</taxon>
        <taxon>Calotrichaceae</taxon>
        <taxon>Calothrix</taxon>
    </lineage>
</organism>
<dbReference type="InterPro" id="IPR019775">
    <property type="entry name" value="WD40_repeat_CS"/>
</dbReference>
<dbReference type="PROSITE" id="PS50294">
    <property type="entry name" value="WD_REPEATS_REGION"/>
    <property type="match status" value="11"/>
</dbReference>
<dbReference type="Pfam" id="PF20703">
    <property type="entry name" value="nSTAND1"/>
    <property type="match status" value="1"/>
</dbReference>
<proteinExistence type="predicted"/>
<evidence type="ECO:0000313" key="5">
    <source>
        <dbReference type="EMBL" id="BAY85716.1"/>
    </source>
</evidence>
<dbReference type="SMART" id="SM00320">
    <property type="entry name" value="WD40"/>
    <property type="match status" value="14"/>
</dbReference>
<dbReference type="Proteomes" id="UP000218418">
    <property type="component" value="Chromosome"/>
</dbReference>
<evidence type="ECO:0000256" key="1">
    <source>
        <dbReference type="ARBA" id="ARBA00022574"/>
    </source>
</evidence>
<dbReference type="SUPFAM" id="SSF52540">
    <property type="entry name" value="P-loop containing nucleoside triphosphate hydrolases"/>
    <property type="match status" value="1"/>
</dbReference>
<accession>A0A1Z4LWU0</accession>
<dbReference type="PROSITE" id="PS50082">
    <property type="entry name" value="WD_REPEATS_2"/>
    <property type="match status" value="14"/>
</dbReference>
<feature type="repeat" description="WD" evidence="3">
    <location>
        <begin position="1457"/>
        <end position="1489"/>
    </location>
</feature>
<evidence type="ECO:0000313" key="6">
    <source>
        <dbReference type="Proteomes" id="UP000218418"/>
    </source>
</evidence>
<reference evidence="5 6" key="1">
    <citation type="submission" date="2017-06" db="EMBL/GenBank/DDBJ databases">
        <title>Genome sequencing of cyanobaciteial culture collection at National Institute for Environmental Studies (NIES).</title>
        <authorList>
            <person name="Hirose Y."/>
            <person name="Shimura Y."/>
            <person name="Fujisawa T."/>
            <person name="Nakamura Y."/>
            <person name="Kawachi M."/>
        </authorList>
    </citation>
    <scope>NUCLEOTIDE SEQUENCE [LARGE SCALE GENOMIC DNA]</scope>
    <source>
        <strain evidence="5 6">NIES-267</strain>
    </source>
</reference>
<dbReference type="InterPro" id="IPR020472">
    <property type="entry name" value="WD40_PAC1"/>
</dbReference>